<dbReference type="HOGENOM" id="CLU_255052_0_0_1"/>
<feature type="compositionally biased region" description="Basic and acidic residues" evidence="3">
    <location>
        <begin position="34"/>
        <end position="44"/>
    </location>
</feature>
<feature type="compositionally biased region" description="Acidic residues" evidence="3">
    <location>
        <begin position="989"/>
        <end position="1005"/>
    </location>
</feature>
<evidence type="ECO:0008006" key="8">
    <source>
        <dbReference type="Google" id="ProtNLM"/>
    </source>
</evidence>
<evidence type="ECO:0000256" key="1">
    <source>
        <dbReference type="ARBA" id="ARBA00022658"/>
    </source>
</evidence>
<comment type="caution">
    <text evidence="6">The sequence shown here is derived from an EMBL/GenBank/DDBJ whole genome shotgun (WGS) entry which is preliminary data.</text>
</comment>
<dbReference type="SUPFAM" id="SSF48366">
    <property type="entry name" value="Ras GEF"/>
    <property type="match status" value="1"/>
</dbReference>
<dbReference type="InterPro" id="IPR008937">
    <property type="entry name" value="Ras-like_GEF"/>
</dbReference>
<sequence length="1389" mass="151045">MTSSVSAPMNTTASSTGSAPSASSPSSQRLLSRSPERLSRDSTTLKDSSAKAVNREGSSSTQSSRPRVFRSLSVSLSNKHIAKAAPRADIDLYSAGEHPQPSSDRPSSSRHTSMTAILNSLSTTRLPSSLSVRSKPSRALDTNASSVAMSPESSSQSVDFVETTSLAAAKALAAYYNSHIDTAQHPSRPVSPPQPSTPELNASNASREVLDSGASYIVSVRSIDGGRPVYRIRPRSPPTSVTALPGDVSPLRPDTFLKGSETTRSILGHSSEPYVRPRRTSNGLAAAAALRKPLRIYRSIPGLRGQASRDKVGRERASDESTGSTQFRTVPRIMPDAAGYFRPCQHADASEPGSPQPIDEAYAPATGMLTPAYRLHRRRSDTTTCDVFGALLGWQQSDVQATATEPDGPHNPLAACHQVKPAVSSDSMRTAKADPDAPAGVSESTYQAFRLFSDLGAADPSGPARIWAEDGRFAVYALNQENDTRISSEEAAAIAPSRRWSAMLALYAQARSNHRTRDRVAMMTSDTSLLAAATIERWIAEVTSRSHPDTLATFFLTYRQFSTPETCLDMLLARFDCTLLHEHDSSAHTIVRIRTFVALRFWLLNYFREDYLPNRYLRLTLAAWINDIAQNPKIRESAKDHSLIKNLKKIIRRLREAFAGLQYSIDAAGMRSASSAGSAKASNNAPDLSTLEEEASADLDFDMISEQPTINAGRIPYVTLIGIEVDQASSTQTSPLSRPSVDSQSTNSYTDIFRPSDLPNQSRLASTAVEVRWSSSDKGKSFSEHNTPATSESERFSSDNDRPNEICGAPESVGSNNVETRGSVELPGLFAASRWKTTRQTDSRIVQLDDLDLSDDSDIDSAILEESKVRRKPGMQGLKLRRLDAAFEQDIATSRSESADDASISSKADSSQGLPKPQAPIIPNFVSEGLWDSDEEEEGDVQAALRRLEGDIDPSAQEQKALRVEAQMQKSQDALLPNAQARGAAMPSSDDDGDDDDDDEYDETVEGTPQGDDITSDADPNRADSAIGFTPRRASVTDATPATPSSQSLTSSQSRSASVDLPSQSIIPRLDAPFQQRRTIARLHILACKTSVLAEQFALIEADLLQAVTYQDLLGGDWKSATPRVLDWASYLKERARAKAQGNIQDSAVAAIIARFNLIANWTASEVTNVVNLESRTAVLSKLIRLAWKSYQLSNLQTMTQIIHGLQTDPVIRLRRTWHRLPGWETKLFNNLKILASSSHDFRLLRLKHGELLRSSQPAAMTKQSLKSALRSPSTACIPFMGVALRDLASLAEQENTVTRCTAPDAMIAPSVEPLPPGCSDVAASLTLSPLLNVQKARQQANLIQQTLLAQELAALYPFDPEAQLFRRCLTVTAVDRKTLAKRSLACEP</sequence>
<feature type="region of interest" description="Disordered" evidence="3">
    <location>
        <begin position="729"/>
        <end position="761"/>
    </location>
</feature>
<feature type="compositionally biased region" description="Low complexity" evidence="3">
    <location>
        <begin position="11"/>
        <end position="33"/>
    </location>
</feature>
<dbReference type="GO" id="GO:0005085">
    <property type="term" value="F:guanyl-nucleotide exchange factor activity"/>
    <property type="evidence" value="ECO:0007669"/>
    <property type="project" value="UniProtKB-KW"/>
</dbReference>
<feature type="compositionally biased region" description="Basic and acidic residues" evidence="3">
    <location>
        <begin position="792"/>
        <end position="804"/>
    </location>
</feature>
<dbReference type="Gene3D" id="1.10.840.10">
    <property type="entry name" value="Ras guanine-nucleotide exchange factors catalytic domain"/>
    <property type="match status" value="1"/>
</dbReference>
<feature type="domain" description="N-terminal Ras-GEF" evidence="5">
    <location>
        <begin position="526"/>
        <end position="655"/>
    </location>
</feature>
<dbReference type="STRING" id="764103.G7DTF4"/>
<evidence type="ECO:0000313" key="6">
    <source>
        <dbReference type="EMBL" id="GAA93801.1"/>
    </source>
</evidence>
<dbReference type="InterPro" id="IPR001895">
    <property type="entry name" value="RASGEF_cat_dom"/>
</dbReference>
<dbReference type="Pfam" id="PF00618">
    <property type="entry name" value="RasGEF_N"/>
    <property type="match status" value="1"/>
</dbReference>
<accession>G7DTF4</accession>
<feature type="region of interest" description="Disordered" evidence="3">
    <location>
        <begin position="775"/>
        <end position="819"/>
    </location>
</feature>
<dbReference type="InterPro" id="IPR000651">
    <property type="entry name" value="Ras-like_Gua-exchang_fac_N"/>
</dbReference>
<evidence type="ECO:0000259" key="4">
    <source>
        <dbReference type="PROSITE" id="PS50009"/>
    </source>
</evidence>
<dbReference type="RefSeq" id="XP_014571429.1">
    <property type="nucleotide sequence ID" value="XM_014715943.1"/>
</dbReference>
<feature type="compositionally biased region" description="Low complexity" evidence="3">
    <location>
        <begin position="145"/>
        <end position="157"/>
    </location>
</feature>
<evidence type="ECO:0000313" key="7">
    <source>
        <dbReference type="Proteomes" id="UP000009131"/>
    </source>
</evidence>
<evidence type="ECO:0000256" key="2">
    <source>
        <dbReference type="PROSITE-ProRule" id="PRU00168"/>
    </source>
</evidence>
<dbReference type="GO" id="GO:0005886">
    <property type="term" value="C:plasma membrane"/>
    <property type="evidence" value="ECO:0007669"/>
    <property type="project" value="TreeGrafter"/>
</dbReference>
<reference evidence="6 7" key="1">
    <citation type="journal article" date="2011" name="J. Gen. Appl. Microbiol.">
        <title>Draft genome sequencing of the enigmatic basidiomycete Mixia osmundae.</title>
        <authorList>
            <person name="Nishida H."/>
            <person name="Nagatsuka Y."/>
            <person name="Sugiyama J."/>
        </authorList>
    </citation>
    <scope>NUCLEOTIDE SEQUENCE [LARGE SCALE GENOMIC DNA]</scope>
    <source>
        <strain evidence="7">CBS 9802 / IAM 14324 / JCM 22182 / KY 12970</strain>
    </source>
</reference>
<dbReference type="OrthoDB" id="10254377at2759"/>
<feature type="compositionally biased region" description="Polar residues" evidence="3">
    <location>
        <begin position="729"/>
        <end position="750"/>
    </location>
</feature>
<dbReference type="PANTHER" id="PTHR23113:SF363">
    <property type="entry name" value="PROTEIN SON OF SEVENLESS"/>
    <property type="match status" value="1"/>
</dbReference>
<feature type="compositionally biased region" description="Acidic residues" evidence="3">
    <location>
        <begin position="931"/>
        <end position="940"/>
    </location>
</feature>
<feature type="region of interest" description="Disordered" evidence="3">
    <location>
        <begin position="183"/>
        <end position="203"/>
    </location>
</feature>
<feature type="region of interest" description="Disordered" evidence="3">
    <location>
        <begin position="1"/>
        <end position="69"/>
    </location>
</feature>
<protein>
    <recommendedName>
        <fullName evidence="8">Ras-GEF domain-containing protein</fullName>
    </recommendedName>
</protein>
<reference evidence="6 7" key="2">
    <citation type="journal article" date="2012" name="Open Biol.">
        <title>Characteristics of nucleosomes and linker DNA regions on the genome of the basidiomycete Mixia osmundae revealed by mono- and dinucleosome mapping.</title>
        <authorList>
            <person name="Nishida H."/>
            <person name="Kondo S."/>
            <person name="Matsumoto T."/>
            <person name="Suzuki Y."/>
            <person name="Yoshikawa H."/>
            <person name="Taylor T.D."/>
            <person name="Sugiyama J."/>
        </authorList>
    </citation>
    <scope>NUCLEOTIDE SEQUENCE [LARGE SCALE GENOMIC DNA]</scope>
    <source>
        <strain evidence="7">CBS 9802 / IAM 14324 / JCM 22182 / KY 12970</strain>
    </source>
</reference>
<organism evidence="6 7">
    <name type="scientific">Mixia osmundae (strain CBS 9802 / IAM 14324 / JCM 22182 / KY 12970)</name>
    <dbReference type="NCBI Taxonomy" id="764103"/>
    <lineage>
        <taxon>Eukaryota</taxon>
        <taxon>Fungi</taxon>
        <taxon>Dikarya</taxon>
        <taxon>Basidiomycota</taxon>
        <taxon>Pucciniomycotina</taxon>
        <taxon>Mixiomycetes</taxon>
        <taxon>Mixiales</taxon>
        <taxon>Mixiaceae</taxon>
        <taxon>Mixia</taxon>
    </lineage>
</organism>
<dbReference type="InParanoid" id="G7DTF4"/>
<dbReference type="PANTHER" id="PTHR23113">
    <property type="entry name" value="GUANINE NUCLEOTIDE EXCHANGE FACTOR"/>
    <property type="match status" value="1"/>
</dbReference>
<dbReference type="PROSITE" id="PS50212">
    <property type="entry name" value="RASGEF_NTER"/>
    <property type="match status" value="1"/>
</dbReference>
<feature type="region of interest" description="Disordered" evidence="3">
    <location>
        <begin position="90"/>
        <end position="158"/>
    </location>
</feature>
<feature type="compositionally biased region" description="Polar residues" evidence="3">
    <location>
        <begin position="1"/>
        <end position="10"/>
    </location>
</feature>
<feature type="region of interest" description="Disordered" evidence="3">
    <location>
        <begin position="229"/>
        <end position="277"/>
    </location>
</feature>
<dbReference type="OMA" id="WVCSEIL"/>
<dbReference type="InterPro" id="IPR023578">
    <property type="entry name" value="Ras_GEF_dom_sf"/>
</dbReference>
<feature type="region of interest" description="Disordered" evidence="3">
    <location>
        <begin position="304"/>
        <end position="325"/>
    </location>
</feature>
<feature type="compositionally biased region" description="Low complexity" evidence="3">
    <location>
        <begin position="101"/>
        <end position="110"/>
    </location>
</feature>
<dbReference type="Proteomes" id="UP000009131">
    <property type="component" value="Unassembled WGS sequence"/>
</dbReference>
<keyword evidence="1 2" id="KW-0344">Guanine-nucleotide releasing factor</keyword>
<gene>
    <name evidence="6" type="primary">Mo00447</name>
    <name evidence="6" type="ORF">E5Q_00447</name>
</gene>
<feature type="domain" description="Ras-GEF" evidence="4">
    <location>
        <begin position="1089"/>
        <end position="1389"/>
    </location>
</feature>
<dbReference type="Gene3D" id="1.20.870.10">
    <property type="entry name" value="Son of sevenless (SoS) protein Chain: S domain 1"/>
    <property type="match status" value="1"/>
</dbReference>
<feature type="compositionally biased region" description="Low complexity" evidence="3">
    <location>
        <begin position="901"/>
        <end position="911"/>
    </location>
</feature>
<dbReference type="EMBL" id="BABT02000025">
    <property type="protein sequence ID" value="GAA93801.1"/>
    <property type="molecule type" value="Genomic_DNA"/>
</dbReference>
<dbReference type="SMART" id="SM00147">
    <property type="entry name" value="RasGEF"/>
    <property type="match status" value="1"/>
</dbReference>
<feature type="compositionally biased region" description="Polar residues" evidence="3">
    <location>
        <begin position="56"/>
        <end position="65"/>
    </location>
</feature>
<dbReference type="Pfam" id="PF00617">
    <property type="entry name" value="RasGEF"/>
    <property type="match status" value="1"/>
</dbReference>
<feature type="compositionally biased region" description="Low complexity" evidence="3">
    <location>
        <begin position="1039"/>
        <end position="1058"/>
    </location>
</feature>
<name>G7DTF4_MIXOS</name>
<dbReference type="eggNOG" id="KOG3417">
    <property type="taxonomic scope" value="Eukaryota"/>
</dbReference>
<dbReference type="GO" id="GO:0007265">
    <property type="term" value="P:Ras protein signal transduction"/>
    <property type="evidence" value="ECO:0007669"/>
    <property type="project" value="TreeGrafter"/>
</dbReference>
<feature type="region of interest" description="Disordered" evidence="3">
    <location>
        <begin position="892"/>
        <end position="1061"/>
    </location>
</feature>
<proteinExistence type="predicted"/>
<evidence type="ECO:0000259" key="5">
    <source>
        <dbReference type="PROSITE" id="PS50212"/>
    </source>
</evidence>
<feature type="compositionally biased region" description="Basic and acidic residues" evidence="3">
    <location>
        <begin position="307"/>
        <end position="319"/>
    </location>
</feature>
<keyword evidence="7" id="KW-1185">Reference proteome</keyword>
<feature type="compositionally biased region" description="Low complexity" evidence="3">
    <location>
        <begin position="118"/>
        <end position="134"/>
    </location>
</feature>
<dbReference type="PROSITE" id="PS50009">
    <property type="entry name" value="RASGEF_CAT"/>
    <property type="match status" value="1"/>
</dbReference>
<evidence type="ECO:0000256" key="3">
    <source>
        <dbReference type="SAM" id="MobiDB-lite"/>
    </source>
</evidence>
<dbReference type="InterPro" id="IPR036964">
    <property type="entry name" value="RASGEF_cat_dom_sf"/>
</dbReference>
<dbReference type="CDD" id="cd06224">
    <property type="entry name" value="REM"/>
    <property type="match status" value="1"/>
</dbReference>